<dbReference type="STRING" id="1445510.YC6258_02589"/>
<dbReference type="PANTHER" id="PTHR22726:SF1">
    <property type="entry name" value="METALLOENDOPEPTIDASE OMA1, MITOCHONDRIAL"/>
    <property type="match status" value="1"/>
</dbReference>
<dbReference type="Pfam" id="PF14559">
    <property type="entry name" value="TPR_19"/>
    <property type="match status" value="1"/>
</dbReference>
<dbReference type="CDD" id="cd07324">
    <property type="entry name" value="M48C_Oma1-like"/>
    <property type="match status" value="1"/>
</dbReference>
<accession>A0A0C5VIX6</accession>
<dbReference type="Gene3D" id="3.30.2010.10">
    <property type="entry name" value="Metalloproteases ('zincins'), catalytic domain"/>
    <property type="match status" value="1"/>
</dbReference>
<gene>
    <name evidence="9" type="ORF">YC6258_02589</name>
</gene>
<evidence type="ECO:0000256" key="6">
    <source>
        <dbReference type="ARBA" id="ARBA00023049"/>
    </source>
</evidence>
<feature type="chain" id="PRO_5002194594" evidence="7">
    <location>
        <begin position="28"/>
        <end position="479"/>
    </location>
</feature>
<dbReference type="AlphaFoldDB" id="A0A0C5VIX6"/>
<evidence type="ECO:0000256" key="7">
    <source>
        <dbReference type="SAM" id="SignalP"/>
    </source>
</evidence>
<evidence type="ECO:0000256" key="1">
    <source>
        <dbReference type="ARBA" id="ARBA00001947"/>
    </source>
</evidence>
<dbReference type="EMBL" id="CP007142">
    <property type="protein sequence ID" value="AJQ94627.1"/>
    <property type="molecule type" value="Genomic_DNA"/>
</dbReference>
<sequence>MRVMFKKILISLWIILLSQAVSSTATAELPNMGSATAGITLEQERSLGNAWLRNLRGKADLWDNDYASDYLAAQLSLIAQYTDTPIGPLSTVIIDSPYLNAFAVPGGIIGINSGLFLNAKNEAEFSSVLAHEIGHLYQRHYSRTQNNNKNTNKVQLAAIIAAIVLAQQNSEAAQATLFASMANSVNNSLAFSREMETEADRIGLDLLQKAGYSSEAMADLMETLMKDSSLYNRGALEYLQTHPLSKNRIADAKHYSQNHTNNSKIDSGEYEFIRSLSMIHHTTEEERANLITRLSETTDTNYFYATLTACAFWYLDQGNSTKAAELLTKLTEHHSEFYFVRILHIKLLTRQGRLDEARDAINQLRQDYPNRLAPQFQAANIYLQQSDRTGALEILKEITLLHPDNPRGWEKRLLIEKQVGDTWGELRANTEYLWLIGQERKAMSYLEAAQKEPQWTGQQKSRISARLQQMQYDVQQYQF</sequence>
<feature type="domain" description="Peptidase M48" evidence="8">
    <location>
        <begin position="74"/>
        <end position="254"/>
    </location>
</feature>
<dbReference type="GO" id="GO:0016020">
    <property type="term" value="C:membrane"/>
    <property type="evidence" value="ECO:0007669"/>
    <property type="project" value="TreeGrafter"/>
</dbReference>
<proteinExistence type="predicted"/>
<dbReference type="GO" id="GO:0051603">
    <property type="term" value="P:proteolysis involved in protein catabolic process"/>
    <property type="evidence" value="ECO:0007669"/>
    <property type="project" value="TreeGrafter"/>
</dbReference>
<evidence type="ECO:0000256" key="4">
    <source>
        <dbReference type="ARBA" id="ARBA00022801"/>
    </source>
</evidence>
<keyword evidence="5" id="KW-0862">Zinc</keyword>
<dbReference type="InterPro" id="IPR011990">
    <property type="entry name" value="TPR-like_helical_dom_sf"/>
</dbReference>
<keyword evidence="10" id="KW-1185">Reference proteome</keyword>
<dbReference type="SUPFAM" id="SSF48452">
    <property type="entry name" value="TPR-like"/>
    <property type="match status" value="1"/>
</dbReference>
<dbReference type="PANTHER" id="PTHR22726">
    <property type="entry name" value="METALLOENDOPEPTIDASE OMA1"/>
    <property type="match status" value="1"/>
</dbReference>
<dbReference type="HOGENOM" id="CLU_030556_1_1_6"/>
<dbReference type="KEGG" id="gsn:YC6258_02589"/>
<dbReference type="GO" id="GO:0004222">
    <property type="term" value="F:metalloendopeptidase activity"/>
    <property type="evidence" value="ECO:0007669"/>
    <property type="project" value="InterPro"/>
</dbReference>
<comment type="cofactor">
    <cofactor evidence="1">
        <name>Zn(2+)</name>
        <dbReference type="ChEBI" id="CHEBI:29105"/>
    </cofactor>
</comment>
<evidence type="ECO:0000256" key="5">
    <source>
        <dbReference type="ARBA" id="ARBA00022833"/>
    </source>
</evidence>
<keyword evidence="7" id="KW-0732">Signal</keyword>
<evidence type="ECO:0000313" key="10">
    <source>
        <dbReference type="Proteomes" id="UP000032266"/>
    </source>
</evidence>
<keyword evidence="2 9" id="KW-0645">Protease</keyword>
<keyword evidence="4" id="KW-0378">Hydrolase</keyword>
<keyword evidence="6" id="KW-0482">Metalloprotease</keyword>
<dbReference type="Pfam" id="PF01435">
    <property type="entry name" value="Peptidase_M48"/>
    <property type="match status" value="1"/>
</dbReference>
<evidence type="ECO:0000256" key="2">
    <source>
        <dbReference type="ARBA" id="ARBA00022670"/>
    </source>
</evidence>
<dbReference type="GO" id="GO:0046872">
    <property type="term" value="F:metal ion binding"/>
    <property type="evidence" value="ECO:0007669"/>
    <property type="project" value="UniProtKB-KW"/>
</dbReference>
<feature type="signal peptide" evidence="7">
    <location>
        <begin position="1"/>
        <end position="27"/>
    </location>
</feature>
<dbReference type="Gene3D" id="1.25.40.10">
    <property type="entry name" value="Tetratricopeptide repeat domain"/>
    <property type="match status" value="1"/>
</dbReference>
<dbReference type="Proteomes" id="UP000032266">
    <property type="component" value="Chromosome"/>
</dbReference>
<reference evidence="9 10" key="1">
    <citation type="submission" date="2014-01" db="EMBL/GenBank/DDBJ databases">
        <title>Full genme sequencing of cellulolytic bacterium Gynuella sunshinyii YC6258T gen. nov., sp. nov.</title>
        <authorList>
            <person name="Khan H."/>
            <person name="Chung E.J."/>
            <person name="Chung Y.R."/>
        </authorList>
    </citation>
    <scope>NUCLEOTIDE SEQUENCE [LARGE SCALE GENOMIC DNA]</scope>
    <source>
        <strain evidence="9 10">YC6258</strain>
    </source>
</reference>
<name>A0A0C5VIX6_9GAMM</name>
<evidence type="ECO:0000313" key="9">
    <source>
        <dbReference type="EMBL" id="AJQ94627.1"/>
    </source>
</evidence>
<evidence type="ECO:0000256" key="3">
    <source>
        <dbReference type="ARBA" id="ARBA00022723"/>
    </source>
</evidence>
<evidence type="ECO:0000259" key="8">
    <source>
        <dbReference type="Pfam" id="PF01435"/>
    </source>
</evidence>
<dbReference type="InterPro" id="IPR001915">
    <property type="entry name" value="Peptidase_M48"/>
</dbReference>
<organism evidence="9 10">
    <name type="scientific">Gynuella sunshinyii YC6258</name>
    <dbReference type="NCBI Taxonomy" id="1445510"/>
    <lineage>
        <taxon>Bacteria</taxon>
        <taxon>Pseudomonadati</taxon>
        <taxon>Pseudomonadota</taxon>
        <taxon>Gammaproteobacteria</taxon>
        <taxon>Oceanospirillales</taxon>
        <taxon>Saccharospirillaceae</taxon>
        <taxon>Gynuella</taxon>
    </lineage>
</organism>
<protein>
    <submittedName>
        <fullName evidence="9">Putative Zn-dependent protease, contains TPR repeats</fullName>
    </submittedName>
</protein>
<dbReference type="InterPro" id="IPR051156">
    <property type="entry name" value="Mito/Outer_Membr_Metalloprot"/>
</dbReference>
<keyword evidence="3" id="KW-0479">Metal-binding</keyword>